<gene>
    <name evidence="2" type="ORF">UX87_C0010G0022</name>
</gene>
<dbReference type="AlphaFoldDB" id="A0A0G1S4D5"/>
<comment type="caution">
    <text evidence="2">The sequence shown here is derived from an EMBL/GenBank/DDBJ whole genome shotgun (WGS) entry which is preliminary data.</text>
</comment>
<dbReference type="EMBL" id="LCNV01000010">
    <property type="protein sequence ID" value="KKU64257.1"/>
    <property type="molecule type" value="Genomic_DNA"/>
</dbReference>
<reference evidence="2 3" key="1">
    <citation type="journal article" date="2015" name="Nature">
        <title>rRNA introns, odd ribosomes, and small enigmatic genomes across a large radiation of phyla.</title>
        <authorList>
            <person name="Brown C.T."/>
            <person name="Hug L.A."/>
            <person name="Thomas B.C."/>
            <person name="Sharon I."/>
            <person name="Castelle C.J."/>
            <person name="Singh A."/>
            <person name="Wilkins M.J."/>
            <person name="Williams K.H."/>
            <person name="Banfield J.F."/>
        </authorList>
    </citation>
    <scope>NUCLEOTIDE SEQUENCE [LARGE SCALE GENOMIC DNA]</scope>
</reference>
<name>A0A0G1S4D5_9BACT</name>
<feature type="region of interest" description="Disordered" evidence="1">
    <location>
        <begin position="47"/>
        <end position="89"/>
    </location>
</feature>
<sequence length="216" mass="23710">MKWWIIGVVLVLFLVLAVRWGASRFLPRVQLAQSISSVVSTVRGRLGGNGADENASPSAWGPDPKTTISPTPGPLRRGDDTGDSRQTYRGRGFSLKYPEKWGLLTCSNSTNFEFDPANNRDQAGVVCNWAVKPITAMARTSDADCRGNSNTLGGTAVRKRVEKEGTYTYYTWCTTSPPFLEFSHRVGSTQQLPGTATNASYEREIEEIIGSIQKDL</sequence>
<evidence type="ECO:0000256" key="1">
    <source>
        <dbReference type="SAM" id="MobiDB-lite"/>
    </source>
</evidence>
<accession>A0A0G1S4D5</accession>
<proteinExistence type="predicted"/>
<organism evidence="2 3">
    <name type="scientific">Candidatus Amesbacteria bacterium GW2011_GWA1_47_16</name>
    <dbReference type="NCBI Taxonomy" id="1618353"/>
    <lineage>
        <taxon>Bacteria</taxon>
        <taxon>Candidatus Amesiibacteriota</taxon>
    </lineage>
</organism>
<evidence type="ECO:0000313" key="2">
    <source>
        <dbReference type="EMBL" id="KKU64257.1"/>
    </source>
</evidence>
<dbReference type="Proteomes" id="UP000034364">
    <property type="component" value="Unassembled WGS sequence"/>
</dbReference>
<evidence type="ECO:0000313" key="3">
    <source>
        <dbReference type="Proteomes" id="UP000034364"/>
    </source>
</evidence>
<protein>
    <submittedName>
        <fullName evidence="2">Uncharacterized protein</fullName>
    </submittedName>
</protein>